<dbReference type="OrthoDB" id="2751284at2759"/>
<name>A0A8E2DKR1_9APHY</name>
<dbReference type="EMBL" id="KV722380">
    <property type="protein sequence ID" value="OCH91765.1"/>
    <property type="molecule type" value="Genomic_DNA"/>
</dbReference>
<proteinExistence type="predicted"/>
<gene>
    <name evidence="1" type="ORF">OBBRIDRAFT_791995</name>
</gene>
<evidence type="ECO:0000313" key="1">
    <source>
        <dbReference type="EMBL" id="OCH91765.1"/>
    </source>
</evidence>
<evidence type="ECO:0000313" key="2">
    <source>
        <dbReference type="Proteomes" id="UP000250043"/>
    </source>
</evidence>
<dbReference type="AlphaFoldDB" id="A0A8E2DKR1"/>
<sequence length="130" mass="14252">MIAFWWTVGPFASHGVAQADGIKDCVYFHQLPASAYGDVPSPFGYWSLDSEPTAGPWPELPLTGVSVDCRSATLLINTACKQFSQQYVHRASFASLNSLQAGLLTSFHQQVKAKVAQPGARGTQRYRRFS</sequence>
<keyword evidence="2" id="KW-1185">Reference proteome</keyword>
<protein>
    <submittedName>
        <fullName evidence="1">Uncharacterized protein</fullName>
    </submittedName>
</protein>
<reference evidence="1 2" key="1">
    <citation type="submission" date="2016-07" db="EMBL/GenBank/DDBJ databases">
        <title>Draft genome of the white-rot fungus Obba rivulosa 3A-2.</title>
        <authorList>
            <consortium name="DOE Joint Genome Institute"/>
            <person name="Miettinen O."/>
            <person name="Riley R."/>
            <person name="Acob R."/>
            <person name="Barry K."/>
            <person name="Cullen D."/>
            <person name="De Vries R."/>
            <person name="Hainaut M."/>
            <person name="Hatakka A."/>
            <person name="Henrissat B."/>
            <person name="Hilden K."/>
            <person name="Kuo R."/>
            <person name="Labutti K."/>
            <person name="Lipzen A."/>
            <person name="Makela M.R."/>
            <person name="Sandor L."/>
            <person name="Spatafora J.W."/>
            <person name="Grigoriev I.V."/>
            <person name="Hibbett D.S."/>
        </authorList>
    </citation>
    <scope>NUCLEOTIDE SEQUENCE [LARGE SCALE GENOMIC DNA]</scope>
    <source>
        <strain evidence="1 2">3A-2</strain>
    </source>
</reference>
<dbReference type="Proteomes" id="UP000250043">
    <property type="component" value="Unassembled WGS sequence"/>
</dbReference>
<organism evidence="1 2">
    <name type="scientific">Obba rivulosa</name>
    <dbReference type="NCBI Taxonomy" id="1052685"/>
    <lineage>
        <taxon>Eukaryota</taxon>
        <taxon>Fungi</taxon>
        <taxon>Dikarya</taxon>
        <taxon>Basidiomycota</taxon>
        <taxon>Agaricomycotina</taxon>
        <taxon>Agaricomycetes</taxon>
        <taxon>Polyporales</taxon>
        <taxon>Gelatoporiaceae</taxon>
        <taxon>Obba</taxon>
    </lineage>
</organism>
<accession>A0A8E2DKR1</accession>